<comment type="subcellular location">
    <subcellularLocation>
        <location evidence="1">Periplasm</location>
    </subcellularLocation>
</comment>
<protein>
    <submittedName>
        <fullName evidence="8">Fimbria/pilus periplasmic chaperone</fullName>
    </submittedName>
</protein>
<dbReference type="PANTHER" id="PTHR30251">
    <property type="entry name" value="PILUS ASSEMBLY CHAPERONE"/>
    <property type="match status" value="1"/>
</dbReference>
<dbReference type="PANTHER" id="PTHR30251:SF3">
    <property type="entry name" value="FIMBRIAL CHAPARONE PROTEIN"/>
    <property type="match status" value="1"/>
</dbReference>
<keyword evidence="5" id="KW-0143">Chaperone</keyword>
<feature type="chain" id="PRO_5046563190" evidence="6">
    <location>
        <begin position="20"/>
        <end position="224"/>
    </location>
</feature>
<dbReference type="NCBIfam" id="NF007392">
    <property type="entry name" value="PRK09918.1"/>
    <property type="match status" value="1"/>
</dbReference>
<dbReference type="Proteomes" id="UP000683497">
    <property type="component" value="Chromosome"/>
</dbReference>
<evidence type="ECO:0000259" key="7">
    <source>
        <dbReference type="Pfam" id="PF00345"/>
    </source>
</evidence>
<evidence type="ECO:0000256" key="5">
    <source>
        <dbReference type="ARBA" id="ARBA00023186"/>
    </source>
</evidence>
<evidence type="ECO:0000256" key="1">
    <source>
        <dbReference type="ARBA" id="ARBA00004418"/>
    </source>
</evidence>
<evidence type="ECO:0000256" key="3">
    <source>
        <dbReference type="ARBA" id="ARBA00022729"/>
    </source>
</evidence>
<evidence type="ECO:0000313" key="9">
    <source>
        <dbReference type="Proteomes" id="UP000683497"/>
    </source>
</evidence>
<feature type="signal peptide" evidence="6">
    <location>
        <begin position="1"/>
        <end position="19"/>
    </location>
</feature>
<dbReference type="InterPro" id="IPR016147">
    <property type="entry name" value="Pili_assmbl_chaperone_N"/>
</dbReference>
<dbReference type="InterPro" id="IPR036316">
    <property type="entry name" value="Pili_assmbl_chap_C_dom_sf"/>
</dbReference>
<name>A0ABX8JV31_9ENTR</name>
<reference evidence="8 9" key="1">
    <citation type="submission" date="2021-06" db="EMBL/GenBank/DDBJ databases">
        <title>Leclercia pneumoniae sp. nov.</title>
        <authorList>
            <person name="Hoenemann M."/>
            <person name="Viehweger A."/>
            <person name="Dietze N."/>
        </authorList>
    </citation>
    <scope>NUCLEOTIDE SEQUENCE [LARGE SCALE GENOMIC DNA]</scope>
    <source>
        <strain evidence="9">49125</strain>
    </source>
</reference>
<evidence type="ECO:0000313" key="8">
    <source>
        <dbReference type="EMBL" id="QWW80050.1"/>
    </source>
</evidence>
<dbReference type="SUPFAM" id="SSF49584">
    <property type="entry name" value="Periplasmic chaperone C-domain"/>
    <property type="match status" value="1"/>
</dbReference>
<proteinExistence type="inferred from homology"/>
<dbReference type="InterPro" id="IPR008962">
    <property type="entry name" value="PapD-like_sf"/>
</dbReference>
<dbReference type="Gene3D" id="2.60.40.10">
    <property type="entry name" value="Immunoglobulins"/>
    <property type="match status" value="2"/>
</dbReference>
<dbReference type="SUPFAM" id="SSF49354">
    <property type="entry name" value="PapD-like"/>
    <property type="match status" value="1"/>
</dbReference>
<dbReference type="InterPro" id="IPR050643">
    <property type="entry name" value="Periplasmic_pilus_chap"/>
</dbReference>
<keyword evidence="9" id="KW-1185">Reference proteome</keyword>
<evidence type="ECO:0000256" key="2">
    <source>
        <dbReference type="ARBA" id="ARBA00007399"/>
    </source>
</evidence>
<accession>A0ABX8JV31</accession>
<dbReference type="EMBL" id="CP076838">
    <property type="protein sequence ID" value="QWW80050.1"/>
    <property type="molecule type" value="Genomic_DNA"/>
</dbReference>
<keyword evidence="4" id="KW-0574">Periplasm</keyword>
<keyword evidence="3 6" id="KW-0732">Signal</keyword>
<gene>
    <name evidence="8" type="ORF">KQ929_01955</name>
</gene>
<sequence>MKKHFLPTLLILYSAQSLASGMVPETTMLLVDESKGEASINITNTDSTPALLYTRVTELPGSKSTTRLVATQPVVRLEAGQVQRVRFMLQTSGPLQQQEMKRVSFEGIPAKTKDGNRLAVTIRQDLPVIIQPTSLPEDLQPWKHLQWQKKGSDIDIVNPGKYVVRMSPRFISMPSGKEGHLPATYILPGTHITVKLPQTTDSKIKFFPASRYGYTGESYTTALQ</sequence>
<dbReference type="Pfam" id="PF00345">
    <property type="entry name" value="PapD_N"/>
    <property type="match status" value="1"/>
</dbReference>
<evidence type="ECO:0000256" key="6">
    <source>
        <dbReference type="SAM" id="SignalP"/>
    </source>
</evidence>
<evidence type="ECO:0000256" key="4">
    <source>
        <dbReference type="ARBA" id="ARBA00022764"/>
    </source>
</evidence>
<organism evidence="8 9">
    <name type="scientific">Leclercia pneumoniae</name>
    <dbReference type="NCBI Taxonomy" id="2815358"/>
    <lineage>
        <taxon>Bacteria</taxon>
        <taxon>Pseudomonadati</taxon>
        <taxon>Pseudomonadota</taxon>
        <taxon>Gammaproteobacteria</taxon>
        <taxon>Enterobacterales</taxon>
        <taxon>Enterobacteriaceae</taxon>
        <taxon>Leclercia</taxon>
    </lineage>
</organism>
<feature type="domain" description="Pili assembly chaperone N-terminal" evidence="7">
    <location>
        <begin position="21"/>
        <end position="135"/>
    </location>
</feature>
<comment type="similarity">
    <text evidence="2">Belongs to the periplasmic pilus chaperone family.</text>
</comment>
<dbReference type="InterPro" id="IPR013783">
    <property type="entry name" value="Ig-like_fold"/>
</dbReference>
<dbReference type="RefSeq" id="WP_040073851.1">
    <property type="nucleotide sequence ID" value="NZ_CP071383.1"/>
</dbReference>